<feature type="transmembrane region" description="Helical" evidence="1">
    <location>
        <begin position="191"/>
        <end position="211"/>
    </location>
</feature>
<keyword evidence="1" id="KW-1133">Transmembrane helix</keyword>
<dbReference type="EMBL" id="FOHQ01000007">
    <property type="protein sequence ID" value="SET05262.1"/>
    <property type="molecule type" value="Genomic_DNA"/>
</dbReference>
<dbReference type="InterPro" id="IPR036197">
    <property type="entry name" value="NarG-like_sf"/>
</dbReference>
<evidence type="ECO:0000313" key="2">
    <source>
        <dbReference type="EMBL" id="SET05262.1"/>
    </source>
</evidence>
<feature type="transmembrane region" description="Helical" evidence="1">
    <location>
        <begin position="28"/>
        <end position="50"/>
    </location>
</feature>
<name>A0A1I0BEG3_9EURY</name>
<keyword evidence="3" id="KW-1185">Reference proteome</keyword>
<feature type="transmembrane region" description="Helical" evidence="1">
    <location>
        <begin position="164"/>
        <end position="182"/>
    </location>
</feature>
<dbReference type="SUPFAM" id="SSF103501">
    <property type="entry name" value="Respiratory nitrate reductase 1 gamma chain"/>
    <property type="match status" value="1"/>
</dbReference>
<dbReference type="RefSeq" id="WP_091690555.1">
    <property type="nucleotide sequence ID" value="NZ_CAAGSJ010000008.1"/>
</dbReference>
<dbReference type="STRING" id="1353158.SAMN04488587_2116"/>
<dbReference type="AlphaFoldDB" id="A0A1I0BEG3"/>
<accession>A0A1I0BEG3</accession>
<dbReference type="Proteomes" id="UP000243338">
    <property type="component" value="Unassembled WGS sequence"/>
</dbReference>
<proteinExistence type="predicted"/>
<protein>
    <submittedName>
        <fullName evidence="2">CoB-CoM heterodisulfide reductase, subunit E</fullName>
    </submittedName>
</protein>
<keyword evidence="1" id="KW-0472">Membrane</keyword>
<reference evidence="3" key="1">
    <citation type="submission" date="2016-10" db="EMBL/GenBank/DDBJ databases">
        <authorList>
            <person name="Varghese N."/>
            <person name="Submissions S."/>
        </authorList>
    </citation>
    <scope>NUCLEOTIDE SEQUENCE [LARGE SCALE GENOMIC DNA]</scope>
    <source>
        <strain evidence="3">SLH 33</strain>
    </source>
</reference>
<organism evidence="2 3">
    <name type="scientific">Methanococcoides vulcani</name>
    <dbReference type="NCBI Taxonomy" id="1353158"/>
    <lineage>
        <taxon>Archaea</taxon>
        <taxon>Methanobacteriati</taxon>
        <taxon>Methanobacteriota</taxon>
        <taxon>Stenosarchaea group</taxon>
        <taxon>Methanomicrobia</taxon>
        <taxon>Methanosarcinales</taxon>
        <taxon>Methanosarcinaceae</taxon>
        <taxon>Methanococcoides</taxon>
    </lineage>
</organism>
<gene>
    <name evidence="2" type="ORF">SAMN04488587_2116</name>
</gene>
<keyword evidence="1" id="KW-0812">Transmembrane</keyword>
<sequence length="270" mass="29890">MSMEYFSGLTESAEIVNSLGMLTESMRITFAAVMIMAMISFAIFMIGMYINLKKWGLGSEGYGLKPSNGSILTFPKTLAYQMSAKGHGHGQNIFVTLILDALLQRRALKRSPGRWLMHIAIFGGWIALCIMSVAMFVVEIIHMVGIHIISPEVFREMLSFPNDVFSYILLFGIIVAIFRRLFVTKARESTIAFDSVLLIGLTIIVVTGFIADGIRNGTFWGMGMQSDLAPPASLFHVVISLFFCIAYIPFSKYMHMIAGPLTLMANKGGE</sequence>
<evidence type="ECO:0000256" key="1">
    <source>
        <dbReference type="SAM" id="Phobius"/>
    </source>
</evidence>
<dbReference type="Gene3D" id="1.20.950.20">
    <property type="entry name" value="Transmembrane di-heme cytochromes, Chain C"/>
    <property type="match status" value="1"/>
</dbReference>
<feature type="transmembrane region" description="Helical" evidence="1">
    <location>
        <begin position="115"/>
        <end position="144"/>
    </location>
</feature>
<evidence type="ECO:0000313" key="3">
    <source>
        <dbReference type="Proteomes" id="UP000243338"/>
    </source>
</evidence>
<feature type="transmembrane region" description="Helical" evidence="1">
    <location>
        <begin position="231"/>
        <end position="250"/>
    </location>
</feature>